<dbReference type="InterPro" id="IPR031312">
    <property type="entry name" value="Na/sul_symport_CS"/>
</dbReference>
<comment type="subcellular location">
    <subcellularLocation>
        <location evidence="1">Membrane</location>
        <topology evidence="1">Multi-pass membrane protein</topology>
    </subcellularLocation>
</comment>
<dbReference type="InterPro" id="IPR051679">
    <property type="entry name" value="DASS-Related_Transporters"/>
</dbReference>
<feature type="transmembrane region" description="Helical" evidence="7">
    <location>
        <begin position="140"/>
        <end position="161"/>
    </location>
</feature>
<keyword evidence="4" id="KW-0677">Repeat</keyword>
<dbReference type="EMBL" id="RBZP01000009">
    <property type="protein sequence ID" value="RKQ32668.1"/>
    <property type="molecule type" value="Genomic_DNA"/>
</dbReference>
<evidence type="ECO:0000256" key="1">
    <source>
        <dbReference type="ARBA" id="ARBA00004141"/>
    </source>
</evidence>
<dbReference type="AlphaFoldDB" id="A0A495A1N6"/>
<evidence type="ECO:0000256" key="3">
    <source>
        <dbReference type="ARBA" id="ARBA00022692"/>
    </source>
</evidence>
<proteinExistence type="predicted"/>
<feature type="transmembrane region" description="Helical" evidence="7">
    <location>
        <begin position="67"/>
        <end position="98"/>
    </location>
</feature>
<evidence type="ECO:0000256" key="5">
    <source>
        <dbReference type="ARBA" id="ARBA00022989"/>
    </source>
</evidence>
<keyword evidence="2" id="KW-0813">Transport</keyword>
<keyword evidence="5 7" id="KW-1133">Transmembrane helix</keyword>
<feature type="domain" description="Citrate transporter-like" evidence="8">
    <location>
        <begin position="74"/>
        <end position="254"/>
    </location>
</feature>
<evidence type="ECO:0000256" key="2">
    <source>
        <dbReference type="ARBA" id="ARBA00022448"/>
    </source>
</evidence>
<feature type="transmembrane region" description="Helical" evidence="7">
    <location>
        <begin position="192"/>
        <end position="213"/>
    </location>
</feature>
<evidence type="ECO:0000313" key="10">
    <source>
        <dbReference type="Proteomes" id="UP000269301"/>
    </source>
</evidence>
<sequence length="255" mass="28475">MVAVRKYQQKSNEKIGDIKLSAGDTLLLLVKKDFIQKWKNHFHDDFFIVSEIDTPIERNRIQQVFPIAVLIGMIVLASFNYISMFKAALIVTFSFIVTNIVKPNKILKDIDFQVLLLIACSFGIGIAIENTGLAQLVANYLVKFAGEMGIIGILIAIYFITNVLTELITNSAAVVIMFPIGIAISEQLMVDPFVFIITLTIAASASFSTPIGYQTNLIVYSQGKYQYKDFLKTGLPLSAIYMIITVTIVYLFIYS</sequence>
<dbReference type="GO" id="GO:0055085">
    <property type="term" value="P:transmembrane transport"/>
    <property type="evidence" value="ECO:0007669"/>
    <property type="project" value="InterPro"/>
</dbReference>
<keyword evidence="6 7" id="KW-0472">Membrane</keyword>
<organism evidence="9 10">
    <name type="scientific">Oceanobacillus halophilus</name>
    <dbReference type="NCBI Taxonomy" id="930130"/>
    <lineage>
        <taxon>Bacteria</taxon>
        <taxon>Bacillati</taxon>
        <taxon>Bacillota</taxon>
        <taxon>Bacilli</taxon>
        <taxon>Bacillales</taxon>
        <taxon>Bacillaceae</taxon>
        <taxon>Oceanobacillus</taxon>
    </lineage>
</organism>
<dbReference type="Pfam" id="PF03600">
    <property type="entry name" value="CitMHS"/>
    <property type="match status" value="1"/>
</dbReference>
<evidence type="ECO:0000313" key="9">
    <source>
        <dbReference type="EMBL" id="RKQ32668.1"/>
    </source>
</evidence>
<keyword evidence="10" id="KW-1185">Reference proteome</keyword>
<dbReference type="OrthoDB" id="9765532at2"/>
<keyword evidence="3 7" id="KW-0812">Transmembrane</keyword>
<reference evidence="9 10" key="1">
    <citation type="journal article" date="2016" name="Int. J. Syst. Evol. Microbiol.">
        <title>Oceanobacillus halophilus sp. nov., a novel moderately halophilic bacterium from a hypersaline lake.</title>
        <authorList>
            <person name="Amoozegar M.A."/>
            <person name="Bagheri M."/>
            <person name="Makhdoumi A."/>
            <person name="Nikou M.M."/>
            <person name="Fazeli S.A.S."/>
            <person name="Schumann P."/>
            <person name="Sproer C."/>
            <person name="Sanchez-Porro C."/>
            <person name="Ventosa A."/>
        </authorList>
    </citation>
    <scope>NUCLEOTIDE SEQUENCE [LARGE SCALE GENOMIC DNA]</scope>
    <source>
        <strain evidence="9 10">DSM 23996</strain>
    </source>
</reference>
<gene>
    <name evidence="9" type="ORF">D8M06_12090</name>
</gene>
<dbReference type="Proteomes" id="UP000269301">
    <property type="component" value="Unassembled WGS sequence"/>
</dbReference>
<evidence type="ECO:0000256" key="7">
    <source>
        <dbReference type="SAM" id="Phobius"/>
    </source>
</evidence>
<evidence type="ECO:0000256" key="4">
    <source>
        <dbReference type="ARBA" id="ARBA00022737"/>
    </source>
</evidence>
<comment type="caution">
    <text evidence="9">The sequence shown here is derived from an EMBL/GenBank/DDBJ whole genome shotgun (WGS) entry which is preliminary data.</text>
</comment>
<dbReference type="PANTHER" id="PTHR43652">
    <property type="entry name" value="BASIC AMINO ACID ANTIPORTER YFCC-RELATED"/>
    <property type="match status" value="1"/>
</dbReference>
<dbReference type="InterPro" id="IPR004680">
    <property type="entry name" value="Cit_transptr-like_dom"/>
</dbReference>
<protein>
    <recommendedName>
        <fullName evidence="8">Citrate transporter-like domain-containing protein</fullName>
    </recommendedName>
</protein>
<feature type="transmembrane region" description="Helical" evidence="7">
    <location>
        <begin position="233"/>
        <end position="253"/>
    </location>
</feature>
<feature type="transmembrane region" description="Helical" evidence="7">
    <location>
        <begin position="110"/>
        <end position="128"/>
    </location>
</feature>
<dbReference type="RefSeq" id="WP_121204664.1">
    <property type="nucleotide sequence ID" value="NZ_RBZP01000009.1"/>
</dbReference>
<evidence type="ECO:0000256" key="6">
    <source>
        <dbReference type="ARBA" id="ARBA00023136"/>
    </source>
</evidence>
<name>A0A495A1N6_9BACI</name>
<accession>A0A495A1N6</accession>
<dbReference type="PANTHER" id="PTHR43652:SF2">
    <property type="entry name" value="BASIC AMINO ACID ANTIPORTER YFCC-RELATED"/>
    <property type="match status" value="1"/>
</dbReference>
<dbReference type="GO" id="GO:0005886">
    <property type="term" value="C:plasma membrane"/>
    <property type="evidence" value="ECO:0007669"/>
    <property type="project" value="TreeGrafter"/>
</dbReference>
<evidence type="ECO:0000259" key="8">
    <source>
        <dbReference type="Pfam" id="PF03600"/>
    </source>
</evidence>
<feature type="transmembrane region" description="Helical" evidence="7">
    <location>
        <begin position="167"/>
        <end position="185"/>
    </location>
</feature>
<dbReference type="PROSITE" id="PS01271">
    <property type="entry name" value="NA_SULFATE"/>
    <property type="match status" value="1"/>
</dbReference>